<protein>
    <recommendedName>
        <fullName evidence="4">OmpA-like domain-containing protein</fullName>
    </recommendedName>
</protein>
<organism evidence="5">
    <name type="scientific">hydrothermal vent metagenome</name>
    <dbReference type="NCBI Taxonomy" id="652676"/>
    <lineage>
        <taxon>unclassified sequences</taxon>
        <taxon>metagenomes</taxon>
        <taxon>ecological metagenomes</taxon>
    </lineage>
</organism>
<dbReference type="InterPro" id="IPR006665">
    <property type="entry name" value="OmpA-like"/>
</dbReference>
<dbReference type="CDD" id="cd07185">
    <property type="entry name" value="OmpA_C-like"/>
    <property type="match status" value="1"/>
</dbReference>
<proteinExistence type="predicted"/>
<evidence type="ECO:0000256" key="3">
    <source>
        <dbReference type="SAM" id="MobiDB-lite"/>
    </source>
</evidence>
<dbReference type="Pfam" id="PF00691">
    <property type="entry name" value="OmpA"/>
    <property type="match status" value="1"/>
</dbReference>
<comment type="subcellular location">
    <subcellularLocation>
        <location evidence="1">Membrane</location>
    </subcellularLocation>
</comment>
<evidence type="ECO:0000313" key="5">
    <source>
        <dbReference type="EMBL" id="VAW95813.1"/>
    </source>
</evidence>
<evidence type="ECO:0000256" key="2">
    <source>
        <dbReference type="ARBA" id="ARBA00023136"/>
    </source>
</evidence>
<feature type="compositionally biased region" description="Basic residues" evidence="3">
    <location>
        <begin position="108"/>
        <end position="120"/>
    </location>
</feature>
<dbReference type="Gene3D" id="3.30.1330.60">
    <property type="entry name" value="OmpA-like domain"/>
    <property type="match status" value="1"/>
</dbReference>
<dbReference type="InterPro" id="IPR041544">
    <property type="entry name" value="MotY_N"/>
</dbReference>
<dbReference type="GO" id="GO:0016020">
    <property type="term" value="C:membrane"/>
    <property type="evidence" value="ECO:0007669"/>
    <property type="project" value="UniProtKB-SubCell"/>
</dbReference>
<gene>
    <name evidence="5" type="ORF">MNBD_GAMMA21-1554</name>
</gene>
<dbReference type="AlphaFoldDB" id="A0A3B1A6V4"/>
<dbReference type="PROSITE" id="PS51123">
    <property type="entry name" value="OMPA_2"/>
    <property type="match status" value="1"/>
</dbReference>
<feature type="compositionally biased region" description="Low complexity" evidence="3">
    <location>
        <begin position="70"/>
        <end position="90"/>
    </location>
</feature>
<dbReference type="InterPro" id="IPR036737">
    <property type="entry name" value="OmpA-like_sf"/>
</dbReference>
<reference evidence="5" key="1">
    <citation type="submission" date="2018-06" db="EMBL/GenBank/DDBJ databases">
        <authorList>
            <person name="Zhirakovskaya E."/>
        </authorList>
    </citation>
    <scope>NUCLEOTIDE SEQUENCE</scope>
</reference>
<dbReference type="SUPFAM" id="SSF103088">
    <property type="entry name" value="OmpA-like"/>
    <property type="match status" value="1"/>
</dbReference>
<feature type="compositionally biased region" description="Basic and acidic residues" evidence="3">
    <location>
        <begin position="121"/>
        <end position="134"/>
    </location>
</feature>
<dbReference type="Gene3D" id="2.60.40.2540">
    <property type="match status" value="1"/>
</dbReference>
<dbReference type="EMBL" id="UOFR01000034">
    <property type="protein sequence ID" value="VAW95813.1"/>
    <property type="molecule type" value="Genomic_DNA"/>
</dbReference>
<feature type="domain" description="OmpA-like" evidence="4">
    <location>
        <begin position="292"/>
        <end position="407"/>
    </location>
</feature>
<dbReference type="PRINTS" id="PR01021">
    <property type="entry name" value="OMPADOMAIN"/>
</dbReference>
<feature type="compositionally biased region" description="Low complexity" evidence="3">
    <location>
        <begin position="47"/>
        <end position="56"/>
    </location>
</feature>
<evidence type="ECO:0000259" key="4">
    <source>
        <dbReference type="PROSITE" id="PS51123"/>
    </source>
</evidence>
<keyword evidence="2" id="KW-0472">Membrane</keyword>
<feature type="compositionally biased region" description="Basic and acidic residues" evidence="3">
    <location>
        <begin position="24"/>
        <end position="46"/>
    </location>
</feature>
<name>A0A3B1A6V4_9ZZZZ</name>
<accession>A0A3B1A6V4</accession>
<dbReference type="Pfam" id="PF18393">
    <property type="entry name" value="MotY_N"/>
    <property type="match status" value="1"/>
</dbReference>
<dbReference type="InterPro" id="IPR006664">
    <property type="entry name" value="OMP_bac"/>
</dbReference>
<evidence type="ECO:0000256" key="1">
    <source>
        <dbReference type="ARBA" id="ARBA00004370"/>
    </source>
</evidence>
<feature type="region of interest" description="Disordered" evidence="3">
    <location>
        <begin position="16"/>
        <end position="134"/>
    </location>
</feature>
<sequence>MSLFAAITTVIAAPPRFSKFPTDSIDKAKAEEKARAEAAAKAKADAASKSNDATNAQDSVSASEPEQVLPPSVTSTTSTSTPAQSASTTSAPPPEAKKRESWFSRLFGKNKKSKQVKTHKHPDELVNTENRHMNPSESLGIADLHRYSPGLTEFWKVDASKSLCAMRQKINHYGHVEFRQGVGQPLEFALFVAHPPAGIGKAHVRTEPPEWQHYSKARDLGVIEVEPGERAVTASQEWSRRLFLEMSEGMRPVMRYWDAADGADDMEVMLSALNFQESLDLFHRCVGQLLKYDYRSVKRTIVHFHEDSSKLRVKAKRQLDEVLEILNADEGVKQIDLELYTHSKGLVRYNFRLATRRARGVRDYLIKRGIDEDKLLIKIHTKRSKDLKKLGYNPTDVHIVLQRKVAK</sequence>